<feature type="transmembrane region" description="Helical" evidence="3">
    <location>
        <begin position="251"/>
        <end position="270"/>
    </location>
</feature>
<feature type="transmembrane region" description="Helical" evidence="3">
    <location>
        <begin position="12"/>
        <end position="30"/>
    </location>
</feature>
<dbReference type="Gene3D" id="2.40.260.10">
    <property type="entry name" value="Sortase"/>
    <property type="match status" value="1"/>
</dbReference>
<keyword evidence="3" id="KW-0472">Membrane</keyword>
<dbReference type="GO" id="GO:0016787">
    <property type="term" value="F:hydrolase activity"/>
    <property type="evidence" value="ECO:0007669"/>
    <property type="project" value="UniProtKB-KW"/>
</dbReference>
<evidence type="ECO:0000256" key="3">
    <source>
        <dbReference type="SAM" id="Phobius"/>
    </source>
</evidence>
<evidence type="ECO:0000256" key="2">
    <source>
        <dbReference type="PIRSR" id="PIRSR605754-1"/>
    </source>
</evidence>
<feature type="active site" description="Acyl-thioester intermediate" evidence="2">
    <location>
        <position position="213"/>
    </location>
</feature>
<dbReference type="NCBIfam" id="NF033745">
    <property type="entry name" value="class_C_sortase"/>
    <property type="match status" value="1"/>
</dbReference>
<dbReference type="Pfam" id="PF04203">
    <property type="entry name" value="Sortase"/>
    <property type="match status" value="1"/>
</dbReference>
<dbReference type="AlphaFoldDB" id="A0A9X4S4C9"/>
<dbReference type="Proteomes" id="UP001152656">
    <property type="component" value="Unassembled WGS sequence"/>
</dbReference>
<evidence type="ECO:0000313" key="4">
    <source>
        <dbReference type="EMBL" id="MDG4982281.1"/>
    </source>
</evidence>
<dbReference type="CDD" id="cd05827">
    <property type="entry name" value="Sortase_C"/>
    <property type="match status" value="1"/>
</dbReference>
<reference evidence="4" key="1">
    <citation type="submission" date="2022-10" db="EMBL/GenBank/DDBJ databases">
        <authorList>
            <person name="Turner M.S."/>
            <person name="Huang W."/>
        </authorList>
    </citation>
    <scope>NUCLEOTIDE SEQUENCE</scope>
    <source>
        <strain evidence="4">581</strain>
    </source>
</reference>
<dbReference type="EMBL" id="JAOWLP010000014">
    <property type="protein sequence ID" value="MDG4982281.1"/>
    <property type="molecule type" value="Genomic_DNA"/>
</dbReference>
<keyword evidence="3" id="KW-1133">Transmembrane helix</keyword>
<organism evidence="4 5">
    <name type="scientific">Lactococcus lactis</name>
    <dbReference type="NCBI Taxonomy" id="1358"/>
    <lineage>
        <taxon>Bacteria</taxon>
        <taxon>Bacillati</taxon>
        <taxon>Bacillota</taxon>
        <taxon>Bacilli</taxon>
        <taxon>Lactobacillales</taxon>
        <taxon>Streptococcaceae</taxon>
        <taxon>Lactococcus</taxon>
    </lineage>
</organism>
<reference evidence="4" key="2">
    <citation type="journal article" date="2023" name="Food Microbiol.">
        <title>Evaluation of the fermentation potential of lactic acid bacteria isolated from herbs, fruits and vegetables as starter cultures in nut-based milk alternatives.</title>
        <authorList>
            <person name="Huang W."/>
            <person name="Dong A."/>
            <person name="Pham H.T."/>
            <person name="Zhou C."/>
            <person name="Huo Z."/>
            <person name="Watjen A.P."/>
            <person name="Prakash S."/>
            <person name="Bang-Berthelsen C.H."/>
            <person name="Turner M.S."/>
        </authorList>
    </citation>
    <scope>NUCLEOTIDE SEQUENCE</scope>
    <source>
        <strain evidence="4">581</strain>
    </source>
</reference>
<dbReference type="InterPro" id="IPR023365">
    <property type="entry name" value="Sortase_dom-sf"/>
</dbReference>
<dbReference type="NCBIfam" id="TIGR01076">
    <property type="entry name" value="sortase_fam"/>
    <property type="match status" value="1"/>
</dbReference>
<dbReference type="SUPFAM" id="SSF63817">
    <property type="entry name" value="Sortase"/>
    <property type="match status" value="1"/>
</dbReference>
<proteinExistence type="predicted"/>
<sequence length="277" mass="30987">MNKLCKKNHTTILLTILLIIGIGITSYPSLSEFYNSRHQTEIVGDYEKKVKSIDSDKRNNILSNARKYNEQLPKNDLPNLNLTDDQNISYKSELNVDKSGIMAFVEIPKISKKLPIYHGTSKEVLEVAIGHIPGTSLPVGGLGTHAVISGHRGLPSAKLFTDIDQLENGDVFYIHVINKKLAYEVDQILVVEPDDVSALKIEDKKDLVTLVTCTPYGVNSHRLLVRGHRIPYNKAGEVGISEAILMEPLKVIAFISTFLALIVLLFLKIWDLYRKLN</sequence>
<evidence type="ECO:0000256" key="1">
    <source>
        <dbReference type="ARBA" id="ARBA00022801"/>
    </source>
</evidence>
<dbReference type="RefSeq" id="WP_278216480.1">
    <property type="nucleotide sequence ID" value="NZ_JAOWLP010000014.1"/>
</dbReference>
<protein>
    <submittedName>
        <fullName evidence="4">Class C sortase</fullName>
    </submittedName>
</protein>
<dbReference type="InterPro" id="IPR042002">
    <property type="entry name" value="Sortase_C"/>
</dbReference>
<evidence type="ECO:0000313" key="5">
    <source>
        <dbReference type="Proteomes" id="UP001152656"/>
    </source>
</evidence>
<gene>
    <name evidence="4" type="ORF">OGZ39_11570</name>
</gene>
<accession>A0A9X4S4C9</accession>
<keyword evidence="3" id="KW-0812">Transmembrane</keyword>
<dbReference type="InterPro" id="IPR005754">
    <property type="entry name" value="Sortase"/>
</dbReference>
<keyword evidence="1" id="KW-0378">Hydrolase</keyword>
<name>A0A9X4S4C9_9LACT</name>
<feature type="active site" description="Proton donor/acceptor" evidence="2">
    <location>
        <position position="151"/>
    </location>
</feature>
<comment type="caution">
    <text evidence="4">The sequence shown here is derived from an EMBL/GenBank/DDBJ whole genome shotgun (WGS) entry which is preliminary data.</text>
</comment>